<gene>
    <name evidence="3" type="ORF">A3F83_11745</name>
</gene>
<sequence length="432" mass="49644">MITRKELPEARLNEKVIESIRRFASQLAPINFKVDIKPDDRAFVQLKNILDQDVSQITQKISEGKEYPNFLQDEQLQDKVMRIMEMLISNPDLIKHMYDFKISGAENDNVIAQLHDHSIRVTLLAISLGLKLRWSVISLVNVGMAGILHDMGIIRTSVFPDLAKLDYYLPQELENFVEEHQKLSVDLFGEKKVTLLPFTKQEIVHMIANHHRPDMNDMRHKTTILLYFAELVDEMITPMPHKSRYNFNPDQVRKLGDRFARRNGLMNVLLALIKIYKGKGLSWQIVTEIISLFAMDELLVEGYEERLKEIVDFCPFNSAVPYPPAGGNSLPRTIYCNNSLNPDFSCEHMSQVKIEIYVGSGKVKSYNKCGTLTERVHKLNKSGREEAEEIKTRERAEKRKEVAESREEAQAEASEKAQIEINDNDKGETPTT</sequence>
<dbReference type="Gene3D" id="1.10.3210.10">
    <property type="entry name" value="Hypothetical protein af1432"/>
    <property type="match status" value="1"/>
</dbReference>
<evidence type="ECO:0000313" key="4">
    <source>
        <dbReference type="Proteomes" id="UP000179129"/>
    </source>
</evidence>
<dbReference type="InterPro" id="IPR003607">
    <property type="entry name" value="HD/PDEase_dom"/>
</dbReference>
<organism evidence="3 4">
    <name type="scientific">Candidatus Glassbacteria bacterium RIFCSPLOWO2_12_FULL_58_11</name>
    <dbReference type="NCBI Taxonomy" id="1817867"/>
    <lineage>
        <taxon>Bacteria</taxon>
        <taxon>Candidatus Glassiibacteriota</taxon>
    </lineage>
</organism>
<reference evidence="3 4" key="1">
    <citation type="journal article" date="2016" name="Nat. Commun.">
        <title>Thousands of microbial genomes shed light on interconnected biogeochemical processes in an aquifer system.</title>
        <authorList>
            <person name="Anantharaman K."/>
            <person name="Brown C.T."/>
            <person name="Hug L.A."/>
            <person name="Sharon I."/>
            <person name="Castelle C.J."/>
            <person name="Probst A.J."/>
            <person name="Thomas B.C."/>
            <person name="Singh A."/>
            <person name="Wilkins M.J."/>
            <person name="Karaoz U."/>
            <person name="Brodie E.L."/>
            <person name="Williams K.H."/>
            <person name="Hubbard S.S."/>
            <person name="Banfield J.F."/>
        </authorList>
    </citation>
    <scope>NUCLEOTIDE SEQUENCE [LARGE SCALE GENOMIC DNA]</scope>
</reference>
<dbReference type="SUPFAM" id="SSF109604">
    <property type="entry name" value="HD-domain/PDEase-like"/>
    <property type="match status" value="1"/>
</dbReference>
<accession>A0A1F5Z2D1</accession>
<evidence type="ECO:0000259" key="2">
    <source>
        <dbReference type="Pfam" id="PF01966"/>
    </source>
</evidence>
<dbReference type="Pfam" id="PF01966">
    <property type="entry name" value="HD"/>
    <property type="match status" value="1"/>
</dbReference>
<evidence type="ECO:0000256" key="1">
    <source>
        <dbReference type="SAM" id="MobiDB-lite"/>
    </source>
</evidence>
<name>A0A1F5Z2D1_9BACT</name>
<proteinExistence type="predicted"/>
<dbReference type="InterPro" id="IPR006674">
    <property type="entry name" value="HD_domain"/>
</dbReference>
<comment type="caution">
    <text evidence="3">The sequence shown here is derived from an EMBL/GenBank/DDBJ whole genome shotgun (WGS) entry which is preliminary data.</text>
</comment>
<feature type="domain" description="HD" evidence="2">
    <location>
        <begin position="116"/>
        <end position="217"/>
    </location>
</feature>
<feature type="region of interest" description="Disordered" evidence="1">
    <location>
        <begin position="381"/>
        <end position="432"/>
    </location>
</feature>
<dbReference type="AlphaFoldDB" id="A0A1F5Z2D1"/>
<dbReference type="Proteomes" id="UP000179129">
    <property type="component" value="Unassembled WGS sequence"/>
</dbReference>
<evidence type="ECO:0000313" key="3">
    <source>
        <dbReference type="EMBL" id="OGG06608.1"/>
    </source>
</evidence>
<dbReference type="CDD" id="cd00077">
    <property type="entry name" value="HDc"/>
    <property type="match status" value="1"/>
</dbReference>
<dbReference type="EMBL" id="MFIX01000017">
    <property type="protein sequence ID" value="OGG06608.1"/>
    <property type="molecule type" value="Genomic_DNA"/>
</dbReference>
<protein>
    <recommendedName>
        <fullName evidence="2">HD domain-containing protein</fullName>
    </recommendedName>
</protein>